<dbReference type="Proteomes" id="UP000019376">
    <property type="component" value="Unassembled WGS sequence"/>
</dbReference>
<keyword evidence="3" id="KW-1185">Reference proteome</keyword>
<dbReference type="AlphaFoldDB" id="S7ZCR8"/>
<name>S7ZCR8_PENO1</name>
<evidence type="ECO:0000313" key="3">
    <source>
        <dbReference type="Proteomes" id="UP000019376"/>
    </source>
</evidence>
<dbReference type="PhylomeDB" id="S7ZCR8"/>
<feature type="region of interest" description="Disordered" evidence="1">
    <location>
        <begin position="1"/>
        <end position="53"/>
    </location>
</feature>
<organism evidence="2 3">
    <name type="scientific">Penicillium oxalicum (strain 114-2 / CGMCC 5302)</name>
    <name type="common">Penicillium decumbens</name>
    <dbReference type="NCBI Taxonomy" id="933388"/>
    <lineage>
        <taxon>Eukaryota</taxon>
        <taxon>Fungi</taxon>
        <taxon>Dikarya</taxon>
        <taxon>Ascomycota</taxon>
        <taxon>Pezizomycotina</taxon>
        <taxon>Eurotiomycetes</taxon>
        <taxon>Eurotiomycetidae</taxon>
        <taxon>Eurotiales</taxon>
        <taxon>Aspergillaceae</taxon>
        <taxon>Penicillium</taxon>
    </lineage>
</organism>
<feature type="region of interest" description="Disordered" evidence="1">
    <location>
        <begin position="98"/>
        <end position="121"/>
    </location>
</feature>
<sequence length="456" mass="50186">MKSMRTPLGSIDTRLEMQGAEIEPFCSSSPSLALENQLPSGGESPVSARNTEQRASHRVQFVLDDFSNLTLNANGDDSFPRIDWDVAMDNFYPLDSYNGPRSPRNTPASLSHVGSCEDPDEFTEIPQRRTTSAPQLASASQWFDGQSERNLPYLPSSKDIFTRPHTRQVSADDEASSFSSVVHSPDVSRDASMDAGPENREPLRHLQCSRDLAPHSLHSTVRELRGGHLLSRAARKVNHIARQPPRRQAKKWKGSSYASTRRVTPHLGLPHASNSLFKGIHSPLLHPPTSQRLSADVDIDNRPFSDLQQELVSGLGSASPGCTENTVAGPSNSPLSDVVRVSFTIHFIWRSGSFMAQFQAAKTIREVMAAASTLSGKSGPLEEEPRHASNLVTQKDFFTYRFVTLPGLIIRAFAALRSMLGTMKSFRVVAIVVAIFQTAWSLFRNVVEALVDGLSR</sequence>
<gene>
    <name evidence="2" type="ORF">PDE_03015</name>
</gene>
<feature type="region of interest" description="Disordered" evidence="1">
    <location>
        <begin position="166"/>
        <end position="201"/>
    </location>
</feature>
<proteinExistence type="predicted"/>
<accession>S7ZCR8</accession>
<dbReference type="HOGENOM" id="CLU_600065_0_0_1"/>
<evidence type="ECO:0000256" key="1">
    <source>
        <dbReference type="SAM" id="MobiDB-lite"/>
    </source>
</evidence>
<dbReference type="OrthoDB" id="4306135at2759"/>
<dbReference type="EMBL" id="KB644410">
    <property type="protein sequence ID" value="EPS28069.1"/>
    <property type="molecule type" value="Genomic_DNA"/>
</dbReference>
<evidence type="ECO:0000313" key="2">
    <source>
        <dbReference type="EMBL" id="EPS28069.1"/>
    </source>
</evidence>
<protein>
    <submittedName>
        <fullName evidence="2">Uncharacterized protein</fullName>
    </submittedName>
</protein>
<reference evidence="2 3" key="1">
    <citation type="journal article" date="2013" name="PLoS ONE">
        <title>Genomic and secretomic analyses reveal unique features of the lignocellulolytic enzyme system of Penicillium decumbens.</title>
        <authorList>
            <person name="Liu G."/>
            <person name="Zhang L."/>
            <person name="Wei X."/>
            <person name="Zou G."/>
            <person name="Qin Y."/>
            <person name="Ma L."/>
            <person name="Li J."/>
            <person name="Zheng H."/>
            <person name="Wang S."/>
            <person name="Wang C."/>
            <person name="Xun L."/>
            <person name="Zhao G.-P."/>
            <person name="Zhou Z."/>
            <person name="Qu Y."/>
        </authorList>
    </citation>
    <scope>NUCLEOTIDE SEQUENCE [LARGE SCALE GENOMIC DNA]</scope>
    <source>
        <strain evidence="3">114-2 / CGMCC 5302</strain>
    </source>
</reference>
<feature type="compositionally biased region" description="Basic and acidic residues" evidence="1">
    <location>
        <begin position="186"/>
        <end position="201"/>
    </location>
</feature>